<dbReference type="Proteomes" id="UP000231021">
    <property type="component" value="Unassembled WGS sequence"/>
</dbReference>
<dbReference type="AlphaFoldDB" id="A0A2H0BY94"/>
<proteinExistence type="predicted"/>
<evidence type="ECO:0000313" key="2">
    <source>
        <dbReference type="EMBL" id="PIP62675.1"/>
    </source>
</evidence>
<feature type="region of interest" description="Disordered" evidence="1">
    <location>
        <begin position="1"/>
        <end position="43"/>
    </location>
</feature>
<evidence type="ECO:0000313" key="3">
    <source>
        <dbReference type="Proteomes" id="UP000231021"/>
    </source>
</evidence>
<evidence type="ECO:0000256" key="1">
    <source>
        <dbReference type="SAM" id="MobiDB-lite"/>
    </source>
</evidence>
<protein>
    <submittedName>
        <fullName evidence="2">Uncharacterized protein</fullName>
    </submittedName>
</protein>
<comment type="caution">
    <text evidence="2">The sequence shown here is derived from an EMBL/GenBank/DDBJ whole genome shotgun (WGS) entry which is preliminary data.</text>
</comment>
<accession>A0A2H0BY94</accession>
<reference evidence="2 3" key="1">
    <citation type="submission" date="2017-09" db="EMBL/GenBank/DDBJ databases">
        <title>Depth-based differentiation of microbial function through sediment-hosted aquifers and enrichment of novel symbionts in the deep terrestrial subsurface.</title>
        <authorList>
            <person name="Probst A.J."/>
            <person name="Ladd B."/>
            <person name="Jarett J.K."/>
            <person name="Geller-Mcgrath D.E."/>
            <person name="Sieber C.M."/>
            <person name="Emerson J.B."/>
            <person name="Anantharaman K."/>
            <person name="Thomas B.C."/>
            <person name="Malmstrom R."/>
            <person name="Stieglmeier M."/>
            <person name="Klingl A."/>
            <person name="Woyke T."/>
            <person name="Ryan C.M."/>
            <person name="Banfield J.F."/>
        </authorList>
    </citation>
    <scope>NUCLEOTIDE SEQUENCE [LARGE SCALE GENOMIC DNA]</scope>
    <source>
        <strain evidence="2">CG22_combo_CG10-13_8_21_14_all_35_9</strain>
    </source>
</reference>
<organism evidence="2 3">
    <name type="scientific">Candidatus Roizmanbacteria bacterium CG22_combo_CG10-13_8_21_14_all_35_9</name>
    <dbReference type="NCBI Taxonomy" id="1974861"/>
    <lineage>
        <taxon>Bacteria</taxon>
        <taxon>Candidatus Roizmaniibacteriota</taxon>
    </lineage>
</organism>
<name>A0A2H0BY94_9BACT</name>
<dbReference type="EMBL" id="PCTB01000055">
    <property type="protein sequence ID" value="PIP62675.1"/>
    <property type="molecule type" value="Genomic_DNA"/>
</dbReference>
<sequence>MKNKKGQPQKRGIAYEKKKAKDHKAKHIGGPSNPDAKKGNQKLEIKNWQRPVPRPEVVKARRKGVTKFISKKGFTEPAIEYGKERKMKLYKGKKRII</sequence>
<gene>
    <name evidence="2" type="ORF">COW98_02780</name>
</gene>